<feature type="binding site" evidence="10">
    <location>
        <position position="249"/>
    </location>
    <ligand>
        <name>Mn(2+)</name>
        <dbReference type="ChEBI" id="CHEBI:29035"/>
    </ligand>
</feature>
<name>A0A2G6E234_9BACT</name>
<dbReference type="InterPro" id="IPR019856">
    <property type="entry name" value="CRISPR-assoc_Cas1_DVULG"/>
</dbReference>
<evidence type="ECO:0000256" key="3">
    <source>
        <dbReference type="ARBA" id="ARBA00022759"/>
    </source>
</evidence>
<keyword evidence="6 10" id="KW-0051">Antiviral defense</keyword>
<dbReference type="AlphaFoldDB" id="A0A2G6E234"/>
<dbReference type="Proteomes" id="UP000229740">
    <property type="component" value="Unassembled WGS sequence"/>
</dbReference>
<dbReference type="NCBIfam" id="TIGR00287">
    <property type="entry name" value="cas1"/>
    <property type="match status" value="1"/>
</dbReference>
<keyword evidence="4 10" id="KW-0378">Hydrolase</keyword>
<comment type="similarity">
    <text evidence="10">Belongs to the CRISPR-associated endonuclease Cas1 family.</text>
</comment>
<dbReference type="GO" id="GO:0043571">
    <property type="term" value="P:maintenance of CRISPR repeat elements"/>
    <property type="evidence" value="ECO:0007669"/>
    <property type="project" value="UniProtKB-UniRule"/>
</dbReference>
<evidence type="ECO:0000256" key="10">
    <source>
        <dbReference type="HAMAP-Rule" id="MF_01470"/>
    </source>
</evidence>
<dbReference type="Pfam" id="PF01867">
    <property type="entry name" value="Cas_Cas1"/>
    <property type="match status" value="1"/>
</dbReference>
<dbReference type="InterPro" id="IPR002729">
    <property type="entry name" value="CRISPR-assoc_Cas1"/>
</dbReference>
<dbReference type="GO" id="GO:0003677">
    <property type="term" value="F:DNA binding"/>
    <property type="evidence" value="ECO:0007669"/>
    <property type="project" value="UniProtKB-KW"/>
</dbReference>
<dbReference type="GO" id="GO:0046872">
    <property type="term" value="F:metal ion binding"/>
    <property type="evidence" value="ECO:0007669"/>
    <property type="project" value="UniProtKB-UniRule"/>
</dbReference>
<keyword evidence="3 10" id="KW-0255">Endonuclease</keyword>
<dbReference type="Gene3D" id="1.20.120.920">
    <property type="entry name" value="CRISPR-associated endonuclease Cas1, C-terminal domain"/>
    <property type="match status" value="1"/>
</dbReference>
<dbReference type="GO" id="GO:0016787">
    <property type="term" value="F:hydrolase activity"/>
    <property type="evidence" value="ECO:0007669"/>
    <property type="project" value="UniProtKB-KW"/>
</dbReference>
<comment type="caution">
    <text evidence="11">The sequence shown here is derived from an EMBL/GenBank/DDBJ whole genome shotgun (WGS) entry which is preliminary data.</text>
</comment>
<evidence type="ECO:0000313" key="11">
    <source>
        <dbReference type="EMBL" id="PID56159.1"/>
    </source>
</evidence>
<sequence length="343" mass="38628">MKRLLNTLYVTTNGAYIHRDHDTLVIEIKSLELKKKLPVLALNGLVAIGRVMMSPDAMALCAERGITVSFLTEHNRFLASVLGAQSGNVLLRRAQYRITDDTQACREIVRCIVAAKVSNTRAILQRTLRNHPDNDKDGMLAAAVKRLARIKKSIAEADSADSIRGYEGEAAREYFSVFPHLLNSDSGFKMDGRNRRPPRDPVNALLSFAYTLLSHDCRGACEAVGLDPAVGFLHRDRPGRPGCALDLMEEFRAFVADRVVLRLINRKQIKPTQFQTQDSGAVRMTEDCRKTLLENWQKRKQEEITHPLLNEKMPLGLAFHVQAQLLARHLRGDSEFYPASLWK</sequence>
<reference evidence="11 12" key="1">
    <citation type="submission" date="2017-10" db="EMBL/GenBank/DDBJ databases">
        <title>Novel microbial diversity and functional potential in the marine mammal oral microbiome.</title>
        <authorList>
            <person name="Dudek N.K."/>
            <person name="Sun C.L."/>
            <person name="Burstein D."/>
            <person name="Kantor R.S."/>
            <person name="Aliaga Goltsman D.S."/>
            <person name="Bik E.M."/>
            <person name="Thomas B.C."/>
            <person name="Banfield J.F."/>
            <person name="Relman D.A."/>
        </authorList>
    </citation>
    <scope>NUCLEOTIDE SEQUENCE [LARGE SCALE GENOMIC DNA]</scope>
    <source>
        <strain evidence="11">DOLZORAL124_49_17</strain>
    </source>
</reference>
<keyword evidence="8 10" id="KW-0464">Manganese</keyword>
<evidence type="ECO:0000256" key="6">
    <source>
        <dbReference type="ARBA" id="ARBA00023118"/>
    </source>
</evidence>
<dbReference type="Gene3D" id="3.100.10.20">
    <property type="entry name" value="CRISPR-associated endonuclease Cas1, N-terminal domain"/>
    <property type="match status" value="1"/>
</dbReference>
<dbReference type="NCBIfam" id="TIGR03640">
    <property type="entry name" value="cas1_DVULG"/>
    <property type="match status" value="1"/>
</dbReference>
<dbReference type="EMBL" id="PDPS01000037">
    <property type="protein sequence ID" value="PID56159.1"/>
    <property type="molecule type" value="Genomic_DNA"/>
</dbReference>
<protein>
    <recommendedName>
        <fullName evidence="10">CRISPR-associated endonuclease Cas1</fullName>
        <ecNumber evidence="10">3.1.-.-</ecNumber>
    </recommendedName>
</protein>
<evidence type="ECO:0000313" key="12">
    <source>
        <dbReference type="Proteomes" id="UP000229740"/>
    </source>
</evidence>
<dbReference type="HAMAP" id="MF_01470">
    <property type="entry name" value="Cas1"/>
    <property type="match status" value="1"/>
</dbReference>
<organism evidence="11 12">
    <name type="scientific">candidate division KSB3 bacterium</name>
    <dbReference type="NCBI Taxonomy" id="2044937"/>
    <lineage>
        <taxon>Bacteria</taxon>
        <taxon>candidate division KSB3</taxon>
    </lineage>
</organism>
<dbReference type="EC" id="3.1.-.-" evidence="10"/>
<dbReference type="PANTHER" id="PTHR34353:SF2">
    <property type="entry name" value="CRISPR-ASSOCIATED ENDONUCLEASE CAS1 1"/>
    <property type="match status" value="1"/>
</dbReference>
<evidence type="ECO:0000256" key="2">
    <source>
        <dbReference type="ARBA" id="ARBA00022723"/>
    </source>
</evidence>
<comment type="subunit">
    <text evidence="9 10">Homodimer, forms a heterotetramer with a Cas2 homodimer.</text>
</comment>
<evidence type="ECO:0000256" key="5">
    <source>
        <dbReference type="ARBA" id="ARBA00022842"/>
    </source>
</evidence>
<evidence type="ECO:0000256" key="7">
    <source>
        <dbReference type="ARBA" id="ARBA00023125"/>
    </source>
</evidence>
<keyword evidence="2 10" id="KW-0479">Metal-binding</keyword>
<proteinExistence type="inferred from homology"/>
<dbReference type="PANTHER" id="PTHR34353">
    <property type="entry name" value="CRISPR-ASSOCIATED ENDONUCLEASE CAS1 1"/>
    <property type="match status" value="1"/>
</dbReference>
<comment type="function">
    <text evidence="10">CRISPR (clustered regularly interspaced short palindromic repeat), is an adaptive immune system that provides protection against mobile genetic elements (viruses, transposable elements and conjugative plasmids). CRISPR clusters contain spacers, sequences complementary to antecedent mobile elements, and target invading nucleic acids. CRISPR clusters are transcribed and processed into CRISPR RNA (crRNA). Acts as a dsDNA endonuclease. Involved in the integration of spacer DNA into the CRISPR cassette.</text>
</comment>
<dbReference type="GO" id="GO:0004520">
    <property type="term" value="F:DNA endonuclease activity"/>
    <property type="evidence" value="ECO:0007669"/>
    <property type="project" value="InterPro"/>
</dbReference>
<evidence type="ECO:0000256" key="8">
    <source>
        <dbReference type="ARBA" id="ARBA00023211"/>
    </source>
</evidence>
<evidence type="ECO:0000256" key="9">
    <source>
        <dbReference type="ARBA" id="ARBA00038592"/>
    </source>
</evidence>
<comment type="cofactor">
    <cofactor evidence="10">
        <name>Mg(2+)</name>
        <dbReference type="ChEBI" id="CHEBI:18420"/>
    </cofactor>
    <cofactor evidence="10">
        <name>Mn(2+)</name>
        <dbReference type="ChEBI" id="CHEBI:29035"/>
    </cofactor>
</comment>
<evidence type="ECO:0000256" key="1">
    <source>
        <dbReference type="ARBA" id="ARBA00022722"/>
    </source>
</evidence>
<gene>
    <name evidence="10" type="primary">cas1</name>
    <name evidence="11" type="ORF">CSB45_12315</name>
</gene>
<keyword evidence="7 10" id="KW-0238">DNA-binding</keyword>
<dbReference type="InterPro" id="IPR042206">
    <property type="entry name" value="CRISPR-assoc_Cas1_C"/>
</dbReference>
<accession>A0A2G6E234</accession>
<feature type="binding site" evidence="10">
    <location>
        <position position="167"/>
    </location>
    <ligand>
        <name>Mn(2+)</name>
        <dbReference type="ChEBI" id="CHEBI:29035"/>
    </ligand>
</feature>
<keyword evidence="1 10" id="KW-0540">Nuclease</keyword>
<evidence type="ECO:0000256" key="4">
    <source>
        <dbReference type="ARBA" id="ARBA00022801"/>
    </source>
</evidence>
<dbReference type="CDD" id="cd09721">
    <property type="entry name" value="Cas1_I-C"/>
    <property type="match status" value="1"/>
</dbReference>
<keyword evidence="5 10" id="KW-0460">Magnesium</keyword>
<dbReference type="InterPro" id="IPR050646">
    <property type="entry name" value="Cas1"/>
</dbReference>
<dbReference type="GO" id="GO:0051607">
    <property type="term" value="P:defense response to virus"/>
    <property type="evidence" value="ECO:0007669"/>
    <property type="project" value="UniProtKB-UniRule"/>
</dbReference>
<feature type="binding site" evidence="10">
    <location>
        <position position="234"/>
    </location>
    <ligand>
        <name>Mn(2+)</name>
        <dbReference type="ChEBI" id="CHEBI:29035"/>
    </ligand>
</feature>
<dbReference type="InterPro" id="IPR042211">
    <property type="entry name" value="CRISPR-assoc_Cas1_N"/>
</dbReference>